<name>A0A1F4UGG9_9BACT</name>
<organism evidence="5 6">
    <name type="scientific">candidate division WS6 bacterium RIFOXYB1_FULL_33_14</name>
    <dbReference type="NCBI Taxonomy" id="1817896"/>
    <lineage>
        <taxon>Bacteria</taxon>
        <taxon>Candidatus Dojkabacteria</taxon>
    </lineage>
</organism>
<dbReference type="InterPro" id="IPR006439">
    <property type="entry name" value="HAD-SF_hydro_IA"/>
</dbReference>
<dbReference type="NCBIfam" id="TIGR01549">
    <property type="entry name" value="HAD-SF-IA-v1"/>
    <property type="match status" value="1"/>
</dbReference>
<keyword evidence="4" id="KW-0460">Magnesium</keyword>
<proteinExistence type="predicted"/>
<dbReference type="Gene3D" id="3.40.50.1000">
    <property type="entry name" value="HAD superfamily/HAD-like"/>
    <property type="match status" value="1"/>
</dbReference>
<keyword evidence="3" id="KW-0378">Hydrolase</keyword>
<dbReference type="PANTHER" id="PTHR46470:SF2">
    <property type="entry name" value="GLYCERALDEHYDE 3-PHOSPHATE PHOSPHATASE"/>
    <property type="match status" value="1"/>
</dbReference>
<dbReference type="AlphaFoldDB" id="A0A1F4UGG9"/>
<comment type="caution">
    <text evidence="5">The sequence shown here is derived from an EMBL/GenBank/DDBJ whole genome shotgun (WGS) entry which is preliminary data.</text>
</comment>
<evidence type="ECO:0000256" key="3">
    <source>
        <dbReference type="ARBA" id="ARBA00022801"/>
    </source>
</evidence>
<dbReference type="Gene3D" id="1.10.150.520">
    <property type="match status" value="1"/>
</dbReference>
<dbReference type="Proteomes" id="UP000177434">
    <property type="component" value="Unassembled WGS sequence"/>
</dbReference>
<reference evidence="5 6" key="1">
    <citation type="journal article" date="2016" name="Nat. Commun.">
        <title>Thousands of microbial genomes shed light on interconnected biogeochemical processes in an aquifer system.</title>
        <authorList>
            <person name="Anantharaman K."/>
            <person name="Brown C.T."/>
            <person name="Hug L.A."/>
            <person name="Sharon I."/>
            <person name="Castelle C.J."/>
            <person name="Probst A.J."/>
            <person name="Thomas B.C."/>
            <person name="Singh A."/>
            <person name="Wilkins M.J."/>
            <person name="Karaoz U."/>
            <person name="Brodie E.L."/>
            <person name="Williams K.H."/>
            <person name="Hubbard S.S."/>
            <person name="Banfield J.F."/>
        </authorList>
    </citation>
    <scope>NUCLEOTIDE SEQUENCE [LARGE SCALE GENOMIC DNA]</scope>
</reference>
<dbReference type="Pfam" id="PF13419">
    <property type="entry name" value="HAD_2"/>
    <property type="match status" value="1"/>
</dbReference>
<dbReference type="SFLD" id="SFLDS00003">
    <property type="entry name" value="Haloacid_Dehalogenase"/>
    <property type="match status" value="1"/>
</dbReference>
<dbReference type="InterPro" id="IPR041492">
    <property type="entry name" value="HAD_2"/>
</dbReference>
<evidence type="ECO:0000256" key="2">
    <source>
        <dbReference type="ARBA" id="ARBA00022723"/>
    </source>
</evidence>
<dbReference type="GO" id="GO:0044281">
    <property type="term" value="P:small molecule metabolic process"/>
    <property type="evidence" value="ECO:0007669"/>
    <property type="project" value="UniProtKB-ARBA"/>
</dbReference>
<evidence type="ECO:0000256" key="4">
    <source>
        <dbReference type="ARBA" id="ARBA00022842"/>
    </source>
</evidence>
<evidence type="ECO:0000256" key="1">
    <source>
        <dbReference type="ARBA" id="ARBA00001946"/>
    </source>
</evidence>
<sequence length="259" mass="29493">MISKSVQFKNMGKKYKGLMVDLDDTLIKSQKMYDLATQHTALYVSKEYGIDSDDFFNVVNEKYKIISRTFPSTHTRHSRILVYRLALASLNIKYELSLLPKLEDMYWDYFLSHVQLYDGVIETFSILKKRGVKIAVVSDGDLSTRIRKVEAIGLIPYVDEVVASEEVIFEKPFSAIFTLALSRLGIEAHEAIMLGNNFKNDIRGAQLLGIRSGIFNPPFDANLIGQDMQSIIVPDFVINSYQDLLCEFGIKEKLLDKCP</sequence>
<dbReference type="InterPro" id="IPR036412">
    <property type="entry name" value="HAD-like_sf"/>
</dbReference>
<dbReference type="PANTHER" id="PTHR46470">
    <property type="entry name" value="N-ACYLNEURAMINATE-9-PHOSPHATASE"/>
    <property type="match status" value="1"/>
</dbReference>
<dbReference type="SFLD" id="SFLDG01129">
    <property type="entry name" value="C1.5:_HAD__Beta-PGM__Phosphata"/>
    <property type="match status" value="1"/>
</dbReference>
<protein>
    <recommendedName>
        <fullName evidence="7">Haloacid dehalogenase</fullName>
    </recommendedName>
</protein>
<dbReference type="EMBL" id="MEUN01000093">
    <property type="protein sequence ID" value="OGC44048.1"/>
    <property type="molecule type" value="Genomic_DNA"/>
</dbReference>
<comment type="cofactor">
    <cofactor evidence="1">
        <name>Mg(2+)</name>
        <dbReference type="ChEBI" id="CHEBI:18420"/>
    </cofactor>
</comment>
<dbReference type="PRINTS" id="PR00413">
    <property type="entry name" value="HADHALOGNASE"/>
</dbReference>
<accession>A0A1F4UGG9</accession>
<dbReference type="InterPro" id="IPR023214">
    <property type="entry name" value="HAD_sf"/>
</dbReference>
<dbReference type="GO" id="GO:0046872">
    <property type="term" value="F:metal ion binding"/>
    <property type="evidence" value="ECO:0007669"/>
    <property type="project" value="UniProtKB-KW"/>
</dbReference>
<evidence type="ECO:0000313" key="5">
    <source>
        <dbReference type="EMBL" id="OGC44048.1"/>
    </source>
</evidence>
<keyword evidence="2" id="KW-0479">Metal-binding</keyword>
<evidence type="ECO:0000313" key="6">
    <source>
        <dbReference type="Proteomes" id="UP000177434"/>
    </source>
</evidence>
<dbReference type="InterPro" id="IPR051400">
    <property type="entry name" value="HAD-like_hydrolase"/>
</dbReference>
<dbReference type="GO" id="GO:0016791">
    <property type="term" value="F:phosphatase activity"/>
    <property type="evidence" value="ECO:0007669"/>
    <property type="project" value="TreeGrafter"/>
</dbReference>
<dbReference type="SUPFAM" id="SSF56784">
    <property type="entry name" value="HAD-like"/>
    <property type="match status" value="1"/>
</dbReference>
<evidence type="ECO:0008006" key="7">
    <source>
        <dbReference type="Google" id="ProtNLM"/>
    </source>
</evidence>
<gene>
    <name evidence="5" type="ORF">A2400_02175</name>
</gene>